<dbReference type="Pfam" id="PF00891">
    <property type="entry name" value="Methyltransf_2"/>
    <property type="match status" value="1"/>
</dbReference>
<dbReference type="OrthoDB" id="1606438at2759"/>
<proteinExistence type="predicted"/>
<name>A0A5N6KX42_9ROSI</name>
<accession>A0A5N6KX42</accession>
<comment type="caution">
    <text evidence="5">The sequence shown here is derived from an EMBL/GenBank/DDBJ whole genome shotgun (WGS) entry which is preliminary data.</text>
</comment>
<dbReference type="Gene3D" id="1.10.10.10">
    <property type="entry name" value="Winged helix-like DNA-binding domain superfamily/Winged helix DNA-binding domain"/>
    <property type="match status" value="1"/>
</dbReference>
<feature type="domain" description="O-methyltransferase C-terminal" evidence="4">
    <location>
        <begin position="227"/>
        <end position="366"/>
    </location>
</feature>
<keyword evidence="1" id="KW-0489">Methyltransferase</keyword>
<organism evidence="5 6">
    <name type="scientific">Carpinus fangiana</name>
    <dbReference type="NCBI Taxonomy" id="176857"/>
    <lineage>
        <taxon>Eukaryota</taxon>
        <taxon>Viridiplantae</taxon>
        <taxon>Streptophyta</taxon>
        <taxon>Embryophyta</taxon>
        <taxon>Tracheophyta</taxon>
        <taxon>Spermatophyta</taxon>
        <taxon>Magnoliopsida</taxon>
        <taxon>eudicotyledons</taxon>
        <taxon>Gunneridae</taxon>
        <taxon>Pentapetalae</taxon>
        <taxon>rosids</taxon>
        <taxon>fabids</taxon>
        <taxon>Fagales</taxon>
        <taxon>Betulaceae</taxon>
        <taxon>Carpinus</taxon>
    </lineage>
</organism>
<evidence type="ECO:0000313" key="6">
    <source>
        <dbReference type="Proteomes" id="UP000327013"/>
    </source>
</evidence>
<protein>
    <recommendedName>
        <fullName evidence="4">O-methyltransferase C-terminal domain-containing protein</fullName>
    </recommendedName>
</protein>
<dbReference type="Gene3D" id="3.40.50.150">
    <property type="entry name" value="Vaccinia Virus protein VP39"/>
    <property type="match status" value="1"/>
</dbReference>
<evidence type="ECO:0000256" key="3">
    <source>
        <dbReference type="ARBA" id="ARBA00022691"/>
    </source>
</evidence>
<dbReference type="Proteomes" id="UP000327013">
    <property type="component" value="Unassembled WGS sequence"/>
</dbReference>
<gene>
    <name evidence="5" type="ORF">FH972_023941</name>
</gene>
<keyword evidence="3" id="KW-0949">S-adenosyl-L-methionine</keyword>
<dbReference type="PANTHER" id="PTHR43712:SF1">
    <property type="entry name" value="HYPOTHETICAL O-METHYLTRANSFERASE (EUROFUNG)-RELATED"/>
    <property type="match status" value="1"/>
</dbReference>
<dbReference type="InterPro" id="IPR016461">
    <property type="entry name" value="COMT-like"/>
</dbReference>
<dbReference type="InterPro" id="IPR036388">
    <property type="entry name" value="WH-like_DNA-bd_sf"/>
</dbReference>
<dbReference type="InterPro" id="IPR001077">
    <property type="entry name" value="COMT_C"/>
</dbReference>
<dbReference type="SUPFAM" id="SSF46785">
    <property type="entry name" value="Winged helix' DNA-binding domain"/>
    <property type="match status" value="1"/>
</dbReference>
<dbReference type="GO" id="GO:0008171">
    <property type="term" value="F:O-methyltransferase activity"/>
    <property type="evidence" value="ECO:0007669"/>
    <property type="project" value="InterPro"/>
</dbReference>
<keyword evidence="2" id="KW-0808">Transferase</keyword>
<reference evidence="5 6" key="1">
    <citation type="submission" date="2019-06" db="EMBL/GenBank/DDBJ databases">
        <title>A chromosomal-level reference genome of Carpinus fangiana (Coryloideae, Betulaceae).</title>
        <authorList>
            <person name="Yang X."/>
            <person name="Wang Z."/>
            <person name="Zhang L."/>
            <person name="Hao G."/>
            <person name="Liu J."/>
            <person name="Yang Y."/>
        </authorList>
    </citation>
    <scope>NUCLEOTIDE SEQUENCE [LARGE SCALE GENOMIC DNA]</scope>
    <source>
        <strain evidence="5">Cfa_2016G</strain>
        <tissue evidence="5">Leaf</tissue>
    </source>
</reference>
<evidence type="ECO:0000259" key="4">
    <source>
        <dbReference type="Pfam" id="PF00891"/>
    </source>
</evidence>
<dbReference type="InterPro" id="IPR029063">
    <property type="entry name" value="SAM-dependent_MTases_sf"/>
</dbReference>
<dbReference type="AlphaFoldDB" id="A0A5N6KX42"/>
<dbReference type="PANTHER" id="PTHR43712">
    <property type="entry name" value="PUTATIVE (AFU_ORTHOLOGUE AFUA_4G14580)-RELATED"/>
    <property type="match status" value="1"/>
</dbReference>
<evidence type="ECO:0000313" key="5">
    <source>
        <dbReference type="EMBL" id="KAB8356357.1"/>
    </source>
</evidence>
<evidence type="ECO:0000256" key="1">
    <source>
        <dbReference type="ARBA" id="ARBA00022603"/>
    </source>
</evidence>
<dbReference type="InterPro" id="IPR036390">
    <property type="entry name" value="WH_DNA-bd_sf"/>
</dbReference>
<sequence length="391" mass="43483">MSDNEILSVFEKLAADPVSDDIKSDEATRKRLYEAARTAMLKLESPWETVQRLSYLPQQLAVAQLGNQIKLWAHLTAQPSTTHALAASTGADASFLRRILRYAASQRMVEEVDEDSWRATNITASMAVPGNEQGIIHAAENCARPYLALPAYSQNAGYHDPSDSFHVPFQVGHGTKQNLFQWLGSGHGNFEAFNRYMRAQRLGAPVWLDKFRLEEYCDLDSKTERCEFVDVGGGQGHQCEGVVAKFPQLKGRVILQDLAPVLAKVLIPGVENKVQDFFQPQAVTGAKVYYLRMILHDWPNAQCEVILKNLVAGMSKDGVLLIDELVLPRTGAHWYVTQMDIAMMCMLSARERSLGEWEALLSASGLKMNKLVKYSEVGDSIIVAVPESRSV</sequence>
<dbReference type="GO" id="GO:0032259">
    <property type="term" value="P:methylation"/>
    <property type="evidence" value="ECO:0007669"/>
    <property type="project" value="UniProtKB-KW"/>
</dbReference>
<dbReference type="PROSITE" id="PS51683">
    <property type="entry name" value="SAM_OMT_II"/>
    <property type="match status" value="1"/>
</dbReference>
<dbReference type="EMBL" id="VIBQ01000016">
    <property type="protein sequence ID" value="KAB8356357.1"/>
    <property type="molecule type" value="Genomic_DNA"/>
</dbReference>
<dbReference type="SUPFAM" id="SSF53335">
    <property type="entry name" value="S-adenosyl-L-methionine-dependent methyltransferases"/>
    <property type="match status" value="1"/>
</dbReference>
<evidence type="ECO:0000256" key="2">
    <source>
        <dbReference type="ARBA" id="ARBA00022679"/>
    </source>
</evidence>
<keyword evidence="6" id="KW-1185">Reference proteome</keyword>